<gene>
    <name evidence="1" type="ORF">POPTR_004G171900</name>
</gene>
<evidence type="ECO:0000313" key="1">
    <source>
        <dbReference type="EMBL" id="PNT41713.1"/>
    </source>
</evidence>
<evidence type="ECO:0000313" key="2">
    <source>
        <dbReference type="Proteomes" id="UP000006729"/>
    </source>
</evidence>
<accession>A0A2K2AW05</accession>
<protein>
    <submittedName>
        <fullName evidence="1">Uncharacterized protein</fullName>
    </submittedName>
</protein>
<keyword evidence="2" id="KW-1185">Reference proteome</keyword>
<dbReference type="AlphaFoldDB" id="A0A2K2AW05"/>
<dbReference type="InParanoid" id="A0A2K2AW05"/>
<dbReference type="EMBL" id="CM009293">
    <property type="protein sequence ID" value="PNT41713.1"/>
    <property type="molecule type" value="Genomic_DNA"/>
</dbReference>
<proteinExistence type="predicted"/>
<organism evidence="1 2">
    <name type="scientific">Populus trichocarpa</name>
    <name type="common">Western balsam poplar</name>
    <name type="synonym">Populus balsamifera subsp. trichocarpa</name>
    <dbReference type="NCBI Taxonomy" id="3694"/>
    <lineage>
        <taxon>Eukaryota</taxon>
        <taxon>Viridiplantae</taxon>
        <taxon>Streptophyta</taxon>
        <taxon>Embryophyta</taxon>
        <taxon>Tracheophyta</taxon>
        <taxon>Spermatophyta</taxon>
        <taxon>Magnoliopsida</taxon>
        <taxon>eudicotyledons</taxon>
        <taxon>Gunneridae</taxon>
        <taxon>Pentapetalae</taxon>
        <taxon>rosids</taxon>
        <taxon>fabids</taxon>
        <taxon>Malpighiales</taxon>
        <taxon>Salicaceae</taxon>
        <taxon>Saliceae</taxon>
        <taxon>Populus</taxon>
    </lineage>
</organism>
<dbReference type="Proteomes" id="UP000006729">
    <property type="component" value="Chromosome 4"/>
</dbReference>
<reference evidence="1 2" key="1">
    <citation type="journal article" date="2006" name="Science">
        <title>The genome of black cottonwood, Populus trichocarpa (Torr. &amp; Gray).</title>
        <authorList>
            <person name="Tuskan G.A."/>
            <person name="Difazio S."/>
            <person name="Jansson S."/>
            <person name="Bohlmann J."/>
            <person name="Grigoriev I."/>
            <person name="Hellsten U."/>
            <person name="Putnam N."/>
            <person name="Ralph S."/>
            <person name="Rombauts S."/>
            <person name="Salamov A."/>
            <person name="Schein J."/>
            <person name="Sterck L."/>
            <person name="Aerts A."/>
            <person name="Bhalerao R.R."/>
            <person name="Bhalerao R.P."/>
            <person name="Blaudez D."/>
            <person name="Boerjan W."/>
            <person name="Brun A."/>
            <person name="Brunner A."/>
            <person name="Busov V."/>
            <person name="Campbell M."/>
            <person name="Carlson J."/>
            <person name="Chalot M."/>
            <person name="Chapman J."/>
            <person name="Chen G.L."/>
            <person name="Cooper D."/>
            <person name="Coutinho P.M."/>
            <person name="Couturier J."/>
            <person name="Covert S."/>
            <person name="Cronk Q."/>
            <person name="Cunningham R."/>
            <person name="Davis J."/>
            <person name="Degroeve S."/>
            <person name="Dejardin A."/>
            <person name="Depamphilis C."/>
            <person name="Detter J."/>
            <person name="Dirks B."/>
            <person name="Dubchak I."/>
            <person name="Duplessis S."/>
            <person name="Ehlting J."/>
            <person name="Ellis B."/>
            <person name="Gendler K."/>
            <person name="Goodstein D."/>
            <person name="Gribskov M."/>
            <person name="Grimwood J."/>
            <person name="Groover A."/>
            <person name="Gunter L."/>
            <person name="Hamberger B."/>
            <person name="Heinze B."/>
            <person name="Helariutta Y."/>
            <person name="Henrissat B."/>
            <person name="Holligan D."/>
            <person name="Holt R."/>
            <person name="Huang W."/>
            <person name="Islam-Faridi N."/>
            <person name="Jones S."/>
            <person name="Jones-Rhoades M."/>
            <person name="Jorgensen R."/>
            <person name="Joshi C."/>
            <person name="Kangasjarvi J."/>
            <person name="Karlsson J."/>
            <person name="Kelleher C."/>
            <person name="Kirkpatrick R."/>
            <person name="Kirst M."/>
            <person name="Kohler A."/>
            <person name="Kalluri U."/>
            <person name="Larimer F."/>
            <person name="Leebens-Mack J."/>
            <person name="Leple J.C."/>
            <person name="Locascio P."/>
            <person name="Lou Y."/>
            <person name="Lucas S."/>
            <person name="Martin F."/>
            <person name="Montanini B."/>
            <person name="Napoli C."/>
            <person name="Nelson D.R."/>
            <person name="Nelson C."/>
            <person name="Nieminen K."/>
            <person name="Nilsson O."/>
            <person name="Pereda V."/>
            <person name="Peter G."/>
            <person name="Philippe R."/>
            <person name="Pilate G."/>
            <person name="Poliakov A."/>
            <person name="Razumovskaya J."/>
            <person name="Richardson P."/>
            <person name="Rinaldi C."/>
            <person name="Ritland K."/>
            <person name="Rouze P."/>
            <person name="Ryaboy D."/>
            <person name="Schmutz J."/>
            <person name="Schrader J."/>
            <person name="Segerman B."/>
            <person name="Shin H."/>
            <person name="Siddiqui A."/>
            <person name="Sterky F."/>
            <person name="Terry A."/>
            <person name="Tsai C.J."/>
            <person name="Uberbacher E."/>
            <person name="Unneberg P."/>
            <person name="Vahala J."/>
            <person name="Wall K."/>
            <person name="Wessler S."/>
            <person name="Yang G."/>
            <person name="Yin T."/>
            <person name="Douglas C."/>
            <person name="Marra M."/>
            <person name="Sandberg G."/>
            <person name="Van de Peer Y."/>
            <person name="Rokhsar D."/>
        </authorList>
    </citation>
    <scope>NUCLEOTIDE SEQUENCE [LARGE SCALE GENOMIC DNA]</scope>
    <source>
        <strain evidence="2">cv. Nisqually</strain>
    </source>
</reference>
<sequence length="108" mass="12245">MLRVWENCTKNTTYVGTRQYCLAEVKMKNFYLSATGDETSSSIQPTNCSKNEYITSFKRCNLSEAVKACTVFSISIRLGAWLLSCMSLIHKLPDLLYQVPSPKLSIYT</sequence>
<name>A0A2K2AW05_POPTR</name>